<protein>
    <submittedName>
        <fullName evidence="2">Uncharacterized protein</fullName>
    </submittedName>
</protein>
<dbReference type="InParanoid" id="L8G019"/>
<proteinExistence type="predicted"/>
<evidence type="ECO:0000313" key="3">
    <source>
        <dbReference type="Proteomes" id="UP000011064"/>
    </source>
</evidence>
<feature type="region of interest" description="Disordered" evidence="1">
    <location>
        <begin position="1"/>
        <end position="45"/>
    </location>
</feature>
<gene>
    <name evidence="2" type="ORF">GMDG_01968</name>
</gene>
<organism evidence="2 3">
    <name type="scientific">Pseudogymnoascus destructans (strain ATCC MYA-4855 / 20631-21)</name>
    <name type="common">Bat white-nose syndrome fungus</name>
    <name type="synonym">Geomyces destructans</name>
    <dbReference type="NCBI Taxonomy" id="658429"/>
    <lineage>
        <taxon>Eukaryota</taxon>
        <taxon>Fungi</taxon>
        <taxon>Dikarya</taxon>
        <taxon>Ascomycota</taxon>
        <taxon>Pezizomycotina</taxon>
        <taxon>Leotiomycetes</taxon>
        <taxon>Thelebolales</taxon>
        <taxon>Thelebolaceae</taxon>
        <taxon>Pseudogymnoascus</taxon>
    </lineage>
</organism>
<dbReference type="VEuPathDB" id="FungiDB:GMDG_01968"/>
<sequence length="158" mass="17410">MADSTPPPAPSAIHGTRTKWTRYATDERPHPSPNSRRHRNPPLLPFPSLPSVHALLFRPRPKYQNHVTTTVPAKLPRTPTIPEKCGPHCAACPTLGFRVLSCRVVSMSCRVTRTKHTTYSSTTKQAHARMCGEQEGEGSEGLLSSVVARTTGIRRIVL</sequence>
<reference evidence="3" key="1">
    <citation type="submission" date="2010-09" db="EMBL/GenBank/DDBJ databases">
        <title>The genome sequence of Geomyces destructans 20631-21.</title>
        <authorList>
            <consortium name="The Broad Institute Genome Sequencing Platform"/>
            <person name="Cuomo C.A."/>
            <person name="Blehert D.S."/>
            <person name="Lorch J.M."/>
            <person name="Young S.K."/>
            <person name="Zeng Q."/>
            <person name="Gargeya S."/>
            <person name="Fitzgerald M."/>
            <person name="Haas B."/>
            <person name="Abouelleil A."/>
            <person name="Alvarado L."/>
            <person name="Arachchi H.M."/>
            <person name="Berlin A."/>
            <person name="Brown A."/>
            <person name="Chapman S.B."/>
            <person name="Chen Z."/>
            <person name="Dunbar C."/>
            <person name="Freedman E."/>
            <person name="Gearin G."/>
            <person name="Gellesch M."/>
            <person name="Goldberg J."/>
            <person name="Griggs A."/>
            <person name="Gujja S."/>
            <person name="Heiman D."/>
            <person name="Howarth C."/>
            <person name="Larson L."/>
            <person name="Lui A."/>
            <person name="MacDonald P.J.P."/>
            <person name="Montmayeur A."/>
            <person name="Murphy C."/>
            <person name="Neiman D."/>
            <person name="Pearson M."/>
            <person name="Priest M."/>
            <person name="Roberts A."/>
            <person name="Saif S."/>
            <person name="Shea T."/>
            <person name="Shenoy N."/>
            <person name="Sisk P."/>
            <person name="Stolte C."/>
            <person name="Sykes S."/>
            <person name="Wortman J."/>
            <person name="Nusbaum C."/>
            <person name="Birren B."/>
        </authorList>
    </citation>
    <scope>NUCLEOTIDE SEQUENCE [LARGE SCALE GENOMIC DNA]</scope>
    <source>
        <strain evidence="3">ATCC MYA-4855 / 20631-21</strain>
    </source>
</reference>
<dbReference type="Proteomes" id="UP000011064">
    <property type="component" value="Unassembled WGS sequence"/>
</dbReference>
<keyword evidence="3" id="KW-1185">Reference proteome</keyword>
<dbReference type="EMBL" id="GL573194">
    <property type="protein sequence ID" value="ELR06094.1"/>
    <property type="molecule type" value="Genomic_DNA"/>
</dbReference>
<dbReference type="AlphaFoldDB" id="L8G019"/>
<name>L8G019_PSED2</name>
<evidence type="ECO:0000256" key="1">
    <source>
        <dbReference type="SAM" id="MobiDB-lite"/>
    </source>
</evidence>
<evidence type="ECO:0000313" key="2">
    <source>
        <dbReference type="EMBL" id="ELR06094.1"/>
    </source>
</evidence>
<accession>L8G019</accession>
<feature type="compositionally biased region" description="Pro residues" evidence="1">
    <location>
        <begin position="1"/>
        <end position="10"/>
    </location>
</feature>
<dbReference type="HOGENOM" id="CLU_1670135_0_0_1"/>